<keyword evidence="3" id="KW-1185">Reference proteome</keyword>
<accession>A0A0C3DBK6</accession>
<sequence length="152" mass="16788">MSTAPCFDSLHTTMFDLGLQNRREVVGDAYVEAALQKGSSEFAYPGQQLVTEWCWGNIWARMGLERKQRSLLNLGILIALRSWPELGIHVRGALNNGLTEVEIREAILHATIYCGVPAGVEAMKVAEHTINDMVASGEHIRQLAAMSPLIRS</sequence>
<gene>
    <name evidence="2" type="ORF">OIDMADRAFT_43247</name>
</gene>
<dbReference type="Gene3D" id="1.20.1290.10">
    <property type="entry name" value="AhpD-like"/>
    <property type="match status" value="1"/>
</dbReference>
<dbReference type="InterPro" id="IPR052512">
    <property type="entry name" value="4CMD/NDH-1_regulator"/>
</dbReference>
<dbReference type="EMBL" id="KN832879">
    <property type="protein sequence ID" value="KIM99322.1"/>
    <property type="molecule type" value="Genomic_DNA"/>
</dbReference>
<reference evidence="2 3" key="1">
    <citation type="submission" date="2014-04" db="EMBL/GenBank/DDBJ databases">
        <authorList>
            <consortium name="DOE Joint Genome Institute"/>
            <person name="Kuo A."/>
            <person name="Martino E."/>
            <person name="Perotto S."/>
            <person name="Kohler A."/>
            <person name="Nagy L.G."/>
            <person name="Floudas D."/>
            <person name="Copeland A."/>
            <person name="Barry K.W."/>
            <person name="Cichocki N."/>
            <person name="Veneault-Fourrey C."/>
            <person name="LaButti K."/>
            <person name="Lindquist E.A."/>
            <person name="Lipzen A."/>
            <person name="Lundell T."/>
            <person name="Morin E."/>
            <person name="Murat C."/>
            <person name="Sun H."/>
            <person name="Tunlid A."/>
            <person name="Henrissat B."/>
            <person name="Grigoriev I.V."/>
            <person name="Hibbett D.S."/>
            <person name="Martin F."/>
            <person name="Nordberg H.P."/>
            <person name="Cantor M.N."/>
            <person name="Hua S.X."/>
        </authorList>
    </citation>
    <scope>NUCLEOTIDE SEQUENCE [LARGE SCALE GENOMIC DNA]</scope>
    <source>
        <strain evidence="2 3">Zn</strain>
    </source>
</reference>
<protein>
    <recommendedName>
        <fullName evidence="1">Carboxymuconolactone decarboxylase-like domain-containing protein</fullName>
    </recommendedName>
</protein>
<dbReference type="Pfam" id="PF02627">
    <property type="entry name" value="CMD"/>
    <property type="match status" value="1"/>
</dbReference>
<dbReference type="STRING" id="913774.A0A0C3DBK6"/>
<evidence type="ECO:0000313" key="3">
    <source>
        <dbReference type="Proteomes" id="UP000054321"/>
    </source>
</evidence>
<dbReference type="InParanoid" id="A0A0C3DBK6"/>
<organism evidence="2 3">
    <name type="scientific">Oidiodendron maius (strain Zn)</name>
    <dbReference type="NCBI Taxonomy" id="913774"/>
    <lineage>
        <taxon>Eukaryota</taxon>
        <taxon>Fungi</taxon>
        <taxon>Dikarya</taxon>
        <taxon>Ascomycota</taxon>
        <taxon>Pezizomycotina</taxon>
        <taxon>Leotiomycetes</taxon>
        <taxon>Leotiomycetes incertae sedis</taxon>
        <taxon>Myxotrichaceae</taxon>
        <taxon>Oidiodendron</taxon>
    </lineage>
</organism>
<dbReference type="AlphaFoldDB" id="A0A0C3DBK6"/>
<dbReference type="Proteomes" id="UP000054321">
    <property type="component" value="Unassembled WGS sequence"/>
</dbReference>
<name>A0A0C3DBK6_OIDMZ</name>
<dbReference type="InterPro" id="IPR003779">
    <property type="entry name" value="CMD-like"/>
</dbReference>
<dbReference type="SUPFAM" id="SSF69118">
    <property type="entry name" value="AhpD-like"/>
    <property type="match status" value="1"/>
</dbReference>
<feature type="domain" description="Carboxymuconolactone decarboxylase-like" evidence="1">
    <location>
        <begin position="47"/>
        <end position="127"/>
    </location>
</feature>
<proteinExistence type="predicted"/>
<evidence type="ECO:0000313" key="2">
    <source>
        <dbReference type="EMBL" id="KIM99322.1"/>
    </source>
</evidence>
<reference evidence="3" key="2">
    <citation type="submission" date="2015-01" db="EMBL/GenBank/DDBJ databases">
        <title>Evolutionary Origins and Diversification of the Mycorrhizal Mutualists.</title>
        <authorList>
            <consortium name="DOE Joint Genome Institute"/>
            <consortium name="Mycorrhizal Genomics Consortium"/>
            <person name="Kohler A."/>
            <person name="Kuo A."/>
            <person name="Nagy L.G."/>
            <person name="Floudas D."/>
            <person name="Copeland A."/>
            <person name="Barry K.W."/>
            <person name="Cichocki N."/>
            <person name="Veneault-Fourrey C."/>
            <person name="LaButti K."/>
            <person name="Lindquist E.A."/>
            <person name="Lipzen A."/>
            <person name="Lundell T."/>
            <person name="Morin E."/>
            <person name="Murat C."/>
            <person name="Riley R."/>
            <person name="Ohm R."/>
            <person name="Sun H."/>
            <person name="Tunlid A."/>
            <person name="Henrissat B."/>
            <person name="Grigoriev I.V."/>
            <person name="Hibbett D.S."/>
            <person name="Martin F."/>
        </authorList>
    </citation>
    <scope>NUCLEOTIDE SEQUENCE [LARGE SCALE GENOMIC DNA]</scope>
    <source>
        <strain evidence="3">Zn</strain>
    </source>
</reference>
<dbReference type="GO" id="GO:0051920">
    <property type="term" value="F:peroxiredoxin activity"/>
    <property type="evidence" value="ECO:0007669"/>
    <property type="project" value="InterPro"/>
</dbReference>
<dbReference type="HOGENOM" id="CLU_070025_3_2_1"/>
<dbReference type="InterPro" id="IPR029032">
    <property type="entry name" value="AhpD-like"/>
</dbReference>
<evidence type="ECO:0000259" key="1">
    <source>
        <dbReference type="Pfam" id="PF02627"/>
    </source>
</evidence>
<dbReference type="PANTHER" id="PTHR33570:SF2">
    <property type="entry name" value="CARBOXYMUCONOLACTONE DECARBOXYLASE-LIKE DOMAIN-CONTAINING PROTEIN"/>
    <property type="match status" value="1"/>
</dbReference>
<dbReference type="OrthoDB" id="104509at2759"/>
<dbReference type="PANTHER" id="PTHR33570">
    <property type="entry name" value="4-CARBOXYMUCONOLACTONE DECARBOXYLASE FAMILY PROTEIN"/>
    <property type="match status" value="1"/>
</dbReference>